<reference evidence="4 5" key="1">
    <citation type="submission" date="2018-06" db="EMBL/GenBank/DDBJ databases">
        <title>Fusarium incarnatum-equiseti species complex species 28.</title>
        <authorList>
            <person name="Gardiner D.M."/>
        </authorList>
    </citation>
    <scope>NUCLEOTIDE SEQUENCE [LARGE SCALE GENOMIC DNA]</scope>
    <source>
        <strain evidence="4 5">FIESC_28</strain>
    </source>
</reference>
<evidence type="ECO:0000259" key="3">
    <source>
        <dbReference type="PROSITE" id="PS50013"/>
    </source>
</evidence>
<feature type="compositionally biased region" description="Polar residues" evidence="2">
    <location>
        <begin position="35"/>
        <end position="49"/>
    </location>
</feature>
<organism evidence="4 5">
    <name type="scientific">Fusarium coffeatum</name>
    <dbReference type="NCBI Taxonomy" id="231269"/>
    <lineage>
        <taxon>Eukaryota</taxon>
        <taxon>Fungi</taxon>
        <taxon>Dikarya</taxon>
        <taxon>Ascomycota</taxon>
        <taxon>Pezizomycotina</taxon>
        <taxon>Sordariomycetes</taxon>
        <taxon>Hypocreomycetidae</taxon>
        <taxon>Hypocreales</taxon>
        <taxon>Nectriaceae</taxon>
        <taxon>Fusarium</taxon>
        <taxon>Fusarium incarnatum-equiseti species complex</taxon>
    </lineage>
</organism>
<evidence type="ECO:0000256" key="1">
    <source>
        <dbReference type="ARBA" id="ARBA00011353"/>
    </source>
</evidence>
<dbReference type="EMBL" id="QKXC01000005">
    <property type="protein sequence ID" value="RBR26913.1"/>
    <property type="molecule type" value="Genomic_DNA"/>
</dbReference>
<dbReference type="InterPro" id="IPR016197">
    <property type="entry name" value="Chromo-like_dom_sf"/>
</dbReference>
<dbReference type="AlphaFoldDB" id="A0A366SC60"/>
<evidence type="ECO:0000313" key="4">
    <source>
        <dbReference type="EMBL" id="RBR26913.1"/>
    </source>
</evidence>
<dbReference type="Proteomes" id="UP000253153">
    <property type="component" value="Unassembled WGS sequence"/>
</dbReference>
<accession>A0A366SC60</accession>
<feature type="domain" description="Chromo" evidence="3">
    <location>
        <begin position="177"/>
        <end position="240"/>
    </location>
</feature>
<evidence type="ECO:0000256" key="2">
    <source>
        <dbReference type="SAM" id="MobiDB-lite"/>
    </source>
</evidence>
<evidence type="ECO:0000313" key="5">
    <source>
        <dbReference type="Proteomes" id="UP000253153"/>
    </source>
</evidence>
<dbReference type="InterPro" id="IPR023780">
    <property type="entry name" value="Chromo_domain"/>
</dbReference>
<comment type="caution">
    <text evidence="4">The sequence shown here is derived from an EMBL/GenBank/DDBJ whole genome shotgun (WGS) entry which is preliminary data.</text>
</comment>
<feature type="compositionally biased region" description="Basic residues" evidence="2">
    <location>
        <begin position="235"/>
        <end position="263"/>
    </location>
</feature>
<feature type="region of interest" description="Disordered" evidence="2">
    <location>
        <begin position="105"/>
        <end position="138"/>
    </location>
</feature>
<dbReference type="InterPro" id="IPR000953">
    <property type="entry name" value="Chromo/chromo_shadow_dom"/>
</dbReference>
<dbReference type="OrthoDB" id="433924at2759"/>
<dbReference type="Gene3D" id="2.40.50.40">
    <property type="match status" value="1"/>
</dbReference>
<proteinExistence type="predicted"/>
<feature type="region of interest" description="Disordered" evidence="2">
    <location>
        <begin position="1"/>
        <end position="73"/>
    </location>
</feature>
<keyword evidence="5" id="KW-1185">Reference proteome</keyword>
<dbReference type="GeneID" id="41989628"/>
<dbReference type="GO" id="GO:0006338">
    <property type="term" value="P:chromatin remodeling"/>
    <property type="evidence" value="ECO:0007669"/>
    <property type="project" value="UniProtKB-ARBA"/>
</dbReference>
<sequence length="263" mass="28378">MSDFPMTSTGRRATRGRPFRGRGHGISSGRPRPQPASSPVKTTSVQNNNRVDRAASEKPASGVPSPGVPARLDTSIATIDEVSARNSTGTEAELARQLGLVTPQNDQSLLAGPPALTINNFAPSGNAPPPASDSEATEPEDSIFAAIIKHRVNHVDRTVRIRESHGGREQATGLDEYHVFAILDSHGSAGKNRKLLCQWVGYPDEPEQNTWEPETKVRDIAETIHDEWLEEMQKMKKNKGPAKKGPAKKGVVKKGTAKSKSKA</sequence>
<dbReference type="PROSITE" id="PS50013">
    <property type="entry name" value="CHROMO_2"/>
    <property type="match status" value="1"/>
</dbReference>
<comment type="subunit">
    <text evidence="1">Component of the NuA4 histone acetyltransferase complex.</text>
</comment>
<protein>
    <recommendedName>
        <fullName evidence="3">Chromo domain-containing protein</fullName>
    </recommendedName>
</protein>
<dbReference type="Pfam" id="PF00385">
    <property type="entry name" value="Chromo"/>
    <property type="match status" value="1"/>
</dbReference>
<gene>
    <name evidence="4" type="ORF">FIESC28_00181</name>
</gene>
<name>A0A366SC60_9HYPO</name>
<feature type="region of interest" description="Disordered" evidence="2">
    <location>
        <begin position="233"/>
        <end position="263"/>
    </location>
</feature>
<dbReference type="RefSeq" id="XP_031021504.1">
    <property type="nucleotide sequence ID" value="XM_031154332.1"/>
</dbReference>
<dbReference type="CDD" id="cd00024">
    <property type="entry name" value="CD_CSD"/>
    <property type="match status" value="1"/>
</dbReference>
<feature type="compositionally biased region" description="Basic residues" evidence="2">
    <location>
        <begin position="12"/>
        <end position="23"/>
    </location>
</feature>
<dbReference type="SUPFAM" id="SSF54160">
    <property type="entry name" value="Chromo domain-like"/>
    <property type="match status" value="1"/>
</dbReference>